<dbReference type="Proteomes" id="UP000095287">
    <property type="component" value="Unplaced"/>
</dbReference>
<keyword evidence="2" id="KW-0812">Transmembrane</keyword>
<evidence type="ECO:0000256" key="1">
    <source>
        <dbReference type="SAM" id="MobiDB-lite"/>
    </source>
</evidence>
<feature type="transmembrane region" description="Helical" evidence="2">
    <location>
        <begin position="38"/>
        <end position="54"/>
    </location>
</feature>
<proteinExistence type="predicted"/>
<feature type="region of interest" description="Disordered" evidence="1">
    <location>
        <begin position="400"/>
        <end position="430"/>
    </location>
</feature>
<keyword evidence="2" id="KW-0472">Membrane</keyword>
<sequence>MRIYGKVRDRGILLESGGEAMTASLALTLSSFCIAPPLYLGFAYTVPLIFVIYFDTQLDLYTKIPPPSYLKFVLPAFPREPITANRLLPWVTESDGVDLEIRQRRRHCSQTDYGIDYNDEDNFTTVSPYYVESVYGTEGYDGFDDFASIGYASPRLDDLYEPRSISAADVPTYVVTRRIPEFYGETTNSNEYYWKAPDLNESFRQREANASKSYSNPAPFYSETTNRAAYQPHRPVIPSADSSREKEQRKRLDVPFYGETSHQAAYTPKAKSQIPMEMRTTQTEDFTRKSTRRCPAEVVLNNRRYPMLGGITTDVFCLGRCAGRSSRVTSSRTSQRTDCGLQRFNKFHGSDGLPCPITPFHRRNGTKRKRCRVELSISAIRISSPDTSVASLMYVIESSRHLKSKRSPRERRRRTASGTGRLARSGHRLS</sequence>
<accession>A0A1I7Y947</accession>
<keyword evidence="2" id="KW-1133">Transmembrane helix</keyword>
<evidence type="ECO:0000313" key="3">
    <source>
        <dbReference type="Proteomes" id="UP000095287"/>
    </source>
</evidence>
<evidence type="ECO:0000256" key="2">
    <source>
        <dbReference type="SAM" id="Phobius"/>
    </source>
</evidence>
<feature type="compositionally biased region" description="Polar residues" evidence="1">
    <location>
        <begin position="210"/>
        <end position="228"/>
    </location>
</feature>
<dbReference type="WBParaSite" id="L893_g13906.t1">
    <property type="protein sequence ID" value="L893_g13906.t1"/>
    <property type="gene ID" value="L893_g13906"/>
</dbReference>
<feature type="region of interest" description="Disordered" evidence="1">
    <location>
        <begin position="207"/>
        <end position="250"/>
    </location>
</feature>
<evidence type="ECO:0000313" key="4">
    <source>
        <dbReference type="WBParaSite" id="L893_g13906.t1"/>
    </source>
</evidence>
<protein>
    <submittedName>
        <fullName evidence="4">Uncharacterized protein</fullName>
    </submittedName>
</protein>
<feature type="compositionally biased region" description="Basic residues" evidence="1">
    <location>
        <begin position="401"/>
        <end position="415"/>
    </location>
</feature>
<keyword evidence="3" id="KW-1185">Reference proteome</keyword>
<name>A0A1I7Y947_9BILA</name>
<dbReference type="AlphaFoldDB" id="A0A1I7Y947"/>
<reference evidence="4" key="1">
    <citation type="submission" date="2016-11" db="UniProtKB">
        <authorList>
            <consortium name="WormBaseParasite"/>
        </authorList>
    </citation>
    <scope>IDENTIFICATION</scope>
</reference>
<organism evidence="3 4">
    <name type="scientific">Steinernema glaseri</name>
    <dbReference type="NCBI Taxonomy" id="37863"/>
    <lineage>
        <taxon>Eukaryota</taxon>
        <taxon>Metazoa</taxon>
        <taxon>Ecdysozoa</taxon>
        <taxon>Nematoda</taxon>
        <taxon>Chromadorea</taxon>
        <taxon>Rhabditida</taxon>
        <taxon>Tylenchina</taxon>
        <taxon>Panagrolaimomorpha</taxon>
        <taxon>Strongyloidoidea</taxon>
        <taxon>Steinernematidae</taxon>
        <taxon>Steinernema</taxon>
    </lineage>
</organism>